<feature type="region of interest" description="Disordered" evidence="1">
    <location>
        <begin position="319"/>
        <end position="574"/>
    </location>
</feature>
<dbReference type="Proteomes" id="UP001175353">
    <property type="component" value="Unassembled WGS sequence"/>
</dbReference>
<feature type="compositionally biased region" description="Basic and acidic residues" evidence="1">
    <location>
        <begin position="425"/>
        <end position="438"/>
    </location>
</feature>
<keyword evidence="3" id="KW-1185">Reference proteome</keyword>
<feature type="compositionally biased region" description="Basic and acidic residues" evidence="1">
    <location>
        <begin position="477"/>
        <end position="517"/>
    </location>
</feature>
<feature type="compositionally biased region" description="Low complexity" evidence="1">
    <location>
        <begin position="452"/>
        <end position="463"/>
    </location>
</feature>
<evidence type="ECO:0000256" key="1">
    <source>
        <dbReference type="SAM" id="MobiDB-lite"/>
    </source>
</evidence>
<proteinExistence type="predicted"/>
<feature type="compositionally biased region" description="Low complexity" evidence="1">
    <location>
        <begin position="232"/>
        <end position="251"/>
    </location>
</feature>
<feature type="compositionally biased region" description="Low complexity" evidence="1">
    <location>
        <begin position="52"/>
        <end position="84"/>
    </location>
</feature>
<dbReference type="AlphaFoldDB" id="A0AAN6K2P8"/>
<feature type="compositionally biased region" description="Basic and acidic residues" evidence="1">
    <location>
        <begin position="348"/>
        <end position="376"/>
    </location>
</feature>
<evidence type="ECO:0000313" key="3">
    <source>
        <dbReference type="Proteomes" id="UP001175353"/>
    </source>
</evidence>
<protein>
    <submittedName>
        <fullName evidence="2">Uncharacterized protein</fullName>
    </submittedName>
</protein>
<sequence>MPEGNRRIPQPAQVEDCLSDESSAKPGTARQAKRRPLSIKTPKVVQKRADSDSGYSSHTGTTTHAQTLVATPVVAHHAATVSPTKSRPVVHRSESESVRPRASSRSTSISKHCTDPTCTHPGCLSKRNPERRYTMSQPFDSVQYAAAMAQYQQQARAQQIPPAQKALPSARQYQYAPQYVQTPMMSPVVPVIVPQPRPRATSTSRPARPASMYGSVSYSGQPQQRGPPPSPSAYQSQFPAYYQQYPQPSIYGTTPPNQTLPSYPPQSPIIPSPTSMPYAVPPVLARTYSTREVSSPIASYGVPKTVAQLPLTQTISARRATNMPGTFPEPESDETDSESASQSDTDSEIERQEDRRRERERERRDRERRGRTRDSKLMPPPTRRPSTRERNIAPAAPVRTPSEPRRRVPRPTPEVDYPASSEYVDSDRTARAVVERPRARTNSSYSGRSRHPSVSTTSSSGRTKATTVSSGSGSHKYIIEDRNGRRKEYLSKEQYRELIRRYEVQKNEDQEMQERAEAYQNQIRGRQPPELTAENIRKAERRTSGSHISGQSRKSSTRSSSKNPKNDGIKIQSGDTVLHVYGDARVEMRQSEDGTPAFIIGSTSGSARDSAYHGSKSSGSQAHRRKDTITEEDDGYERAL</sequence>
<feature type="compositionally biased region" description="Low complexity" evidence="1">
    <location>
        <begin position="552"/>
        <end position="562"/>
    </location>
</feature>
<evidence type="ECO:0000313" key="2">
    <source>
        <dbReference type="EMBL" id="KAK0965581.1"/>
    </source>
</evidence>
<feature type="compositionally biased region" description="Acidic residues" evidence="1">
    <location>
        <begin position="630"/>
        <end position="640"/>
    </location>
</feature>
<gene>
    <name evidence="2" type="ORF">LTR91_017940</name>
</gene>
<accession>A0AAN6K2P8</accession>
<feature type="region of interest" description="Disordered" evidence="1">
    <location>
        <begin position="587"/>
        <end position="640"/>
    </location>
</feature>
<feature type="region of interest" description="Disordered" evidence="1">
    <location>
        <begin position="195"/>
        <end position="269"/>
    </location>
</feature>
<reference evidence="2" key="1">
    <citation type="submission" date="2023-06" db="EMBL/GenBank/DDBJ databases">
        <title>Black Yeasts Isolated from many extreme environments.</title>
        <authorList>
            <person name="Coleine C."/>
            <person name="Stajich J.E."/>
            <person name="Selbmann L."/>
        </authorList>
    </citation>
    <scope>NUCLEOTIDE SEQUENCE</scope>
    <source>
        <strain evidence="2">CCFEE 5200</strain>
    </source>
</reference>
<comment type="caution">
    <text evidence="2">The sequence shown here is derived from an EMBL/GenBank/DDBJ whole genome shotgun (WGS) entry which is preliminary data.</text>
</comment>
<dbReference type="EMBL" id="JAUJLE010000242">
    <property type="protein sequence ID" value="KAK0965581.1"/>
    <property type="molecule type" value="Genomic_DNA"/>
</dbReference>
<feature type="region of interest" description="Disordered" evidence="1">
    <location>
        <begin position="1"/>
        <end position="129"/>
    </location>
</feature>
<organism evidence="2 3">
    <name type="scientific">Friedmanniomyces endolithicus</name>
    <dbReference type="NCBI Taxonomy" id="329885"/>
    <lineage>
        <taxon>Eukaryota</taxon>
        <taxon>Fungi</taxon>
        <taxon>Dikarya</taxon>
        <taxon>Ascomycota</taxon>
        <taxon>Pezizomycotina</taxon>
        <taxon>Dothideomycetes</taxon>
        <taxon>Dothideomycetidae</taxon>
        <taxon>Mycosphaerellales</taxon>
        <taxon>Teratosphaeriaceae</taxon>
        <taxon>Friedmanniomyces</taxon>
    </lineage>
</organism>
<feature type="compositionally biased region" description="Polar residues" evidence="1">
    <location>
        <begin position="464"/>
        <end position="473"/>
    </location>
</feature>
<name>A0AAN6K2P8_9PEZI</name>